<evidence type="ECO:0000313" key="5">
    <source>
        <dbReference type="Proteomes" id="UP000287651"/>
    </source>
</evidence>
<evidence type="ECO:0000256" key="3">
    <source>
        <dbReference type="SAM" id="SignalP"/>
    </source>
</evidence>
<accession>A0A427BBF7</accession>
<comment type="caution">
    <text evidence="4">The sequence shown here is derived from an EMBL/GenBank/DDBJ whole genome shotgun (WGS) entry which is preliminary data.</text>
</comment>
<reference evidence="4 5" key="1">
    <citation type="journal article" date="2014" name="Agronomy (Basel)">
        <title>A Draft Genome Sequence for Ensete ventricosum, the Drought-Tolerant Tree Against Hunger.</title>
        <authorList>
            <person name="Harrison J."/>
            <person name="Moore K.A."/>
            <person name="Paszkiewicz K."/>
            <person name="Jones T."/>
            <person name="Grant M."/>
            <person name="Ambacheew D."/>
            <person name="Muzemil S."/>
            <person name="Studholme D.J."/>
        </authorList>
    </citation>
    <scope>NUCLEOTIDE SEQUENCE [LARGE SCALE GENOMIC DNA]</scope>
</reference>
<feature type="chain" id="PRO_5019304794" evidence="3">
    <location>
        <begin position="29"/>
        <end position="94"/>
    </location>
</feature>
<dbReference type="AlphaFoldDB" id="A0A427BBF7"/>
<feature type="transmembrane region" description="Helical" evidence="2">
    <location>
        <begin position="57"/>
        <end position="77"/>
    </location>
</feature>
<dbReference type="EMBL" id="AMZH03000073">
    <property type="protein sequence ID" value="RRT85706.1"/>
    <property type="molecule type" value="Genomic_DNA"/>
</dbReference>
<comment type="similarity">
    <text evidence="1">Belongs to the nucleobase:cation symporter-2 (NCS2) (TC 2.A.40) family.</text>
</comment>
<proteinExistence type="inferred from homology"/>
<protein>
    <submittedName>
        <fullName evidence="4">Uncharacterized protein</fullName>
    </submittedName>
</protein>
<keyword evidence="2" id="KW-1133">Transmembrane helix</keyword>
<keyword evidence="2" id="KW-0472">Membrane</keyword>
<dbReference type="Proteomes" id="UP000287651">
    <property type="component" value="Unassembled WGS sequence"/>
</dbReference>
<keyword evidence="2" id="KW-0812">Transmembrane</keyword>
<dbReference type="PANTHER" id="PTHR11119">
    <property type="entry name" value="XANTHINE-URACIL / VITAMIN C PERMEASE FAMILY MEMBER"/>
    <property type="match status" value="1"/>
</dbReference>
<feature type="signal peptide" evidence="3">
    <location>
        <begin position="1"/>
        <end position="28"/>
    </location>
</feature>
<evidence type="ECO:0000313" key="4">
    <source>
        <dbReference type="EMBL" id="RRT85706.1"/>
    </source>
</evidence>
<name>A0A427BBF7_ENSVE</name>
<evidence type="ECO:0000256" key="2">
    <source>
        <dbReference type="SAM" id="Phobius"/>
    </source>
</evidence>
<evidence type="ECO:0000256" key="1">
    <source>
        <dbReference type="ARBA" id="ARBA00008821"/>
    </source>
</evidence>
<sequence length="94" mass="10632">MLIAADLERLWVFFHIVSVCSLLTSCPGCDNFVCTHIVLCSENVGLLGLTRVGSRRVVQISAGFMIFFSIFGTYYLFQCGMKHTLNFRYLKHSS</sequence>
<keyword evidence="3" id="KW-0732">Signal</keyword>
<gene>
    <name evidence="4" type="ORF">B296_00003695</name>
</gene>
<organism evidence="4 5">
    <name type="scientific">Ensete ventricosum</name>
    <name type="common">Abyssinian banana</name>
    <name type="synonym">Musa ensete</name>
    <dbReference type="NCBI Taxonomy" id="4639"/>
    <lineage>
        <taxon>Eukaryota</taxon>
        <taxon>Viridiplantae</taxon>
        <taxon>Streptophyta</taxon>
        <taxon>Embryophyta</taxon>
        <taxon>Tracheophyta</taxon>
        <taxon>Spermatophyta</taxon>
        <taxon>Magnoliopsida</taxon>
        <taxon>Liliopsida</taxon>
        <taxon>Zingiberales</taxon>
        <taxon>Musaceae</taxon>
        <taxon>Ensete</taxon>
    </lineage>
</organism>